<accession>A0A0F9RY83</accession>
<name>A0A0F9RY83_9ZZZZ</name>
<dbReference type="EMBL" id="LAZR01003089">
    <property type="protein sequence ID" value="KKN22153.1"/>
    <property type="molecule type" value="Genomic_DNA"/>
</dbReference>
<feature type="region of interest" description="Disordered" evidence="1">
    <location>
        <begin position="63"/>
        <end position="88"/>
    </location>
</feature>
<proteinExistence type="predicted"/>
<sequence length="135" mass="14178">MFAEKIRAIRAQFAANRKIPIYRSTVPRIRGNQNILLATTFAVVILGALNISAVRAESASATSAQSFSVAQSAPAGQGNRAGRPPREALDACANVDPQSACSFNNREGETVQGRCMSPKADVPLACVPANPPKNG</sequence>
<evidence type="ECO:0000256" key="1">
    <source>
        <dbReference type="SAM" id="MobiDB-lite"/>
    </source>
</evidence>
<gene>
    <name evidence="2" type="ORF">LCGC14_0918160</name>
</gene>
<evidence type="ECO:0000313" key="2">
    <source>
        <dbReference type="EMBL" id="KKN22153.1"/>
    </source>
</evidence>
<protein>
    <submittedName>
        <fullName evidence="2">Uncharacterized protein</fullName>
    </submittedName>
</protein>
<dbReference type="AlphaFoldDB" id="A0A0F9RY83"/>
<organism evidence="2">
    <name type="scientific">marine sediment metagenome</name>
    <dbReference type="NCBI Taxonomy" id="412755"/>
    <lineage>
        <taxon>unclassified sequences</taxon>
        <taxon>metagenomes</taxon>
        <taxon>ecological metagenomes</taxon>
    </lineage>
</organism>
<reference evidence="2" key="1">
    <citation type="journal article" date="2015" name="Nature">
        <title>Complex archaea that bridge the gap between prokaryotes and eukaryotes.</title>
        <authorList>
            <person name="Spang A."/>
            <person name="Saw J.H."/>
            <person name="Jorgensen S.L."/>
            <person name="Zaremba-Niedzwiedzka K."/>
            <person name="Martijn J."/>
            <person name="Lind A.E."/>
            <person name="van Eijk R."/>
            <person name="Schleper C."/>
            <person name="Guy L."/>
            <person name="Ettema T.J."/>
        </authorList>
    </citation>
    <scope>NUCLEOTIDE SEQUENCE</scope>
</reference>
<comment type="caution">
    <text evidence="2">The sequence shown here is derived from an EMBL/GenBank/DDBJ whole genome shotgun (WGS) entry which is preliminary data.</text>
</comment>